<dbReference type="EMBL" id="CP082781">
    <property type="protein sequence ID" value="UGS26607.1"/>
    <property type="molecule type" value="Genomic_DNA"/>
</dbReference>
<dbReference type="Gene3D" id="3.30.70.1280">
    <property type="entry name" value="SP0830-like domains"/>
    <property type="match status" value="1"/>
</dbReference>
<proteinExistence type="predicted"/>
<sequence>MSTAAARDVGPEEREVRQRCVLLLRAVNVSGRNRVPMAQLRALLSERLGLGDVATYIASGNVICPDPGDAAARADLCERVRLLIAGEFGVDTPVILRTRGQLLDALDRNPFPDAAHDKLLHVMFLAGPPAGGAEEALAARLVPGERIALCGEDLWIDYASSGVHGTKLTKSVLDRALGVAGTARNVRTVRTLAERTA</sequence>
<dbReference type="PANTHER" id="PTHR36439">
    <property type="entry name" value="BLL4334 PROTEIN"/>
    <property type="match status" value="1"/>
</dbReference>
<dbReference type="PIRSF" id="PIRSF008502">
    <property type="entry name" value="UCP008502"/>
    <property type="match status" value="1"/>
</dbReference>
<dbReference type="Pfam" id="PF08002">
    <property type="entry name" value="DUF1697"/>
    <property type="match status" value="1"/>
</dbReference>
<evidence type="ECO:0000313" key="2">
    <source>
        <dbReference type="Proteomes" id="UP001199642"/>
    </source>
</evidence>
<dbReference type="SUPFAM" id="SSF160379">
    <property type="entry name" value="SP0830-like"/>
    <property type="match status" value="1"/>
</dbReference>
<accession>A0ABY3RS22</accession>
<reference evidence="1 2" key="1">
    <citation type="submission" date="2023-01" db="EMBL/GenBank/DDBJ databases">
        <title>Characterization of estradiol degrading bacteria Microbacterium sp. MZT7 and reveal degrading genes through genome analysis.</title>
        <authorList>
            <person name="Hao P."/>
            <person name="Gao Y."/>
        </authorList>
    </citation>
    <scope>NUCLEOTIDE SEQUENCE [LARGE SCALE GENOMIC DNA]</scope>
    <source>
        <strain evidence="1 2">MZT7</strain>
    </source>
</reference>
<keyword evidence="2" id="KW-1185">Reference proteome</keyword>
<dbReference type="RefSeq" id="WP_231820242.1">
    <property type="nucleotide sequence ID" value="NZ_CP082781.1"/>
</dbReference>
<protein>
    <submittedName>
        <fullName evidence="1">DUF1697 domain-containing protein</fullName>
    </submittedName>
</protein>
<gene>
    <name evidence="1" type="ORF">K8F61_18665</name>
</gene>
<evidence type="ECO:0000313" key="1">
    <source>
        <dbReference type="EMBL" id="UGS26607.1"/>
    </source>
</evidence>
<name>A0ABY3RS22_9MICO</name>
<organism evidence="1 2">
    <name type="scientific">Microbacterium resistens</name>
    <dbReference type="NCBI Taxonomy" id="156977"/>
    <lineage>
        <taxon>Bacteria</taxon>
        <taxon>Bacillati</taxon>
        <taxon>Actinomycetota</taxon>
        <taxon>Actinomycetes</taxon>
        <taxon>Micrococcales</taxon>
        <taxon>Microbacteriaceae</taxon>
        <taxon>Microbacterium</taxon>
    </lineage>
</organism>
<dbReference type="InterPro" id="IPR012545">
    <property type="entry name" value="DUF1697"/>
</dbReference>
<dbReference type="PANTHER" id="PTHR36439:SF1">
    <property type="entry name" value="DUF1697 DOMAIN-CONTAINING PROTEIN"/>
    <property type="match status" value="1"/>
</dbReference>
<dbReference type="Proteomes" id="UP001199642">
    <property type="component" value="Chromosome"/>
</dbReference>